<keyword evidence="2" id="KW-1185">Reference proteome</keyword>
<proteinExistence type="predicted"/>
<dbReference type="Proteomes" id="UP000654075">
    <property type="component" value="Unassembled WGS sequence"/>
</dbReference>
<name>A0A813DEA4_POLGL</name>
<comment type="caution">
    <text evidence="1">The sequence shown here is derived from an EMBL/GenBank/DDBJ whole genome shotgun (WGS) entry which is preliminary data.</text>
</comment>
<gene>
    <name evidence="1" type="ORF">PGLA1383_LOCUS5966</name>
</gene>
<sequence>MYPQAAQLFQEAGLLSASHDSNHPEWYEFNLCLRILHQFCSMAHLTAKAAYFRSSAGNLSSLGQAGTHLPAIIIFLLLLCHASLSLSLSLSSSACFAVLVDSYHHPCNHSALYFFSLPETVCMPLMQLRGYTLMFAHTRISVVFHFSGRLAEELASDVSPESQR</sequence>
<dbReference type="AlphaFoldDB" id="A0A813DEA4"/>
<organism evidence="1 2">
    <name type="scientific">Polarella glacialis</name>
    <name type="common">Dinoflagellate</name>
    <dbReference type="NCBI Taxonomy" id="89957"/>
    <lineage>
        <taxon>Eukaryota</taxon>
        <taxon>Sar</taxon>
        <taxon>Alveolata</taxon>
        <taxon>Dinophyceae</taxon>
        <taxon>Suessiales</taxon>
        <taxon>Suessiaceae</taxon>
        <taxon>Polarella</taxon>
    </lineage>
</organism>
<evidence type="ECO:0000313" key="1">
    <source>
        <dbReference type="EMBL" id="CAE8587124.1"/>
    </source>
</evidence>
<reference evidence="1" key="1">
    <citation type="submission" date="2021-02" db="EMBL/GenBank/DDBJ databases">
        <authorList>
            <person name="Dougan E. K."/>
            <person name="Rhodes N."/>
            <person name="Thang M."/>
            <person name="Chan C."/>
        </authorList>
    </citation>
    <scope>NUCLEOTIDE SEQUENCE</scope>
</reference>
<accession>A0A813DEA4</accession>
<dbReference type="EMBL" id="CAJNNV010002406">
    <property type="protein sequence ID" value="CAE8587124.1"/>
    <property type="molecule type" value="Genomic_DNA"/>
</dbReference>
<evidence type="ECO:0000313" key="2">
    <source>
        <dbReference type="Proteomes" id="UP000654075"/>
    </source>
</evidence>
<protein>
    <submittedName>
        <fullName evidence="1">Uncharacterized protein</fullName>
    </submittedName>
</protein>